<feature type="binding site" evidence="4">
    <location>
        <begin position="89"/>
        <end position="92"/>
    </location>
    <ligand>
        <name>(6R)-10-formyltetrahydrofolate</name>
        <dbReference type="ChEBI" id="CHEBI:195366"/>
    </ligand>
</feature>
<dbReference type="CDD" id="cd08645">
    <property type="entry name" value="FMT_core_GART"/>
    <property type="match status" value="1"/>
</dbReference>
<reference evidence="6 7" key="1">
    <citation type="submission" date="2017-05" db="EMBL/GenBank/DDBJ databases">
        <title>Virgibacillus sp. AK90 isolated from a saltern of Kakinada, India.</title>
        <authorList>
            <person name="Gupta V."/>
            <person name="Sidhu C."/>
            <person name="Korpole S."/>
            <person name="Pinnaka A.K."/>
        </authorList>
    </citation>
    <scope>NUCLEOTIDE SEQUENCE [LARGE SCALE GENOMIC DNA]</scope>
    <source>
        <strain evidence="6 7">AK90</strain>
    </source>
</reference>
<dbReference type="NCBIfam" id="TIGR00639">
    <property type="entry name" value="PurN"/>
    <property type="match status" value="1"/>
</dbReference>
<comment type="pathway">
    <text evidence="1 4">Purine metabolism; IMP biosynthesis via de novo pathway; N(2)-formyl-N(1)-(5-phospho-D-ribosyl)glycinamide from N(1)-(5-phospho-D-ribosyl)glycinamide (10-formyl THF route): step 1/1.</text>
</comment>
<evidence type="ECO:0000256" key="1">
    <source>
        <dbReference type="ARBA" id="ARBA00005054"/>
    </source>
</evidence>
<feature type="site" description="Raises pKa of active site His" evidence="4">
    <location>
        <position position="144"/>
    </location>
</feature>
<feature type="domain" description="Formyl transferase N-terminal" evidence="5">
    <location>
        <begin position="5"/>
        <end position="180"/>
    </location>
</feature>
<dbReference type="GO" id="GO:0004644">
    <property type="term" value="F:phosphoribosylglycinamide formyltransferase activity"/>
    <property type="evidence" value="ECO:0007669"/>
    <property type="project" value="UniProtKB-UniRule"/>
</dbReference>
<dbReference type="Proteomes" id="UP000256488">
    <property type="component" value="Unassembled WGS sequence"/>
</dbReference>
<comment type="function">
    <text evidence="4">Catalyzes the transfer of a formyl group from 10-formyltetrahydrofolate to 5-phospho-ribosyl-glycinamide (GAR), producing 5-phospho-ribosyl-N-formylglycinamide (FGAR) and tetrahydrofolate.</text>
</comment>
<dbReference type="RefSeq" id="WP_116278635.1">
    <property type="nucleotide sequence ID" value="NZ_NFZX01000026.1"/>
</dbReference>
<keyword evidence="3 4" id="KW-0658">Purine biosynthesis</keyword>
<accession>A0A3E0WPU2</accession>
<dbReference type="PANTHER" id="PTHR43369:SF2">
    <property type="entry name" value="PHOSPHORIBOSYLGLYCINAMIDE FORMYLTRANSFERASE"/>
    <property type="match status" value="1"/>
</dbReference>
<feature type="active site" description="Proton donor" evidence="4">
    <location>
        <position position="108"/>
    </location>
</feature>
<dbReference type="GO" id="GO:0006189">
    <property type="term" value="P:'de novo' IMP biosynthetic process"/>
    <property type="evidence" value="ECO:0007669"/>
    <property type="project" value="UniProtKB-UniRule"/>
</dbReference>
<comment type="catalytic activity">
    <reaction evidence="4">
        <text>N(1)-(5-phospho-beta-D-ribosyl)glycinamide + (6R)-10-formyltetrahydrofolate = N(2)-formyl-N(1)-(5-phospho-beta-D-ribosyl)glycinamide + (6S)-5,6,7,8-tetrahydrofolate + H(+)</text>
        <dbReference type="Rhea" id="RHEA:15053"/>
        <dbReference type="ChEBI" id="CHEBI:15378"/>
        <dbReference type="ChEBI" id="CHEBI:57453"/>
        <dbReference type="ChEBI" id="CHEBI:143788"/>
        <dbReference type="ChEBI" id="CHEBI:147286"/>
        <dbReference type="ChEBI" id="CHEBI:195366"/>
        <dbReference type="EC" id="2.1.2.2"/>
    </reaction>
</comment>
<feature type="binding site" evidence="4">
    <location>
        <position position="64"/>
    </location>
    <ligand>
        <name>(6R)-10-formyltetrahydrofolate</name>
        <dbReference type="ChEBI" id="CHEBI:195366"/>
    </ligand>
</feature>
<feature type="binding site" evidence="4">
    <location>
        <begin position="14"/>
        <end position="16"/>
    </location>
    <ligand>
        <name>N(1)-(5-phospho-beta-D-ribosyl)glycinamide</name>
        <dbReference type="ChEBI" id="CHEBI:143788"/>
    </ligand>
</feature>
<evidence type="ECO:0000256" key="4">
    <source>
        <dbReference type="HAMAP-Rule" id="MF_01930"/>
    </source>
</evidence>
<dbReference type="InterPro" id="IPR002376">
    <property type="entry name" value="Formyl_transf_N"/>
</dbReference>
<gene>
    <name evidence="4" type="primary">purN</name>
    <name evidence="6" type="ORF">CAI16_12370</name>
</gene>
<proteinExistence type="inferred from homology"/>
<dbReference type="PANTHER" id="PTHR43369">
    <property type="entry name" value="PHOSPHORIBOSYLGLYCINAMIDE FORMYLTRANSFERASE"/>
    <property type="match status" value="1"/>
</dbReference>
<dbReference type="AlphaFoldDB" id="A0A3E0WPU2"/>
<dbReference type="InterPro" id="IPR004607">
    <property type="entry name" value="GART"/>
</dbReference>
<evidence type="ECO:0000259" key="5">
    <source>
        <dbReference type="Pfam" id="PF00551"/>
    </source>
</evidence>
<keyword evidence="2 4" id="KW-0808">Transferase</keyword>
<evidence type="ECO:0000313" key="6">
    <source>
        <dbReference type="EMBL" id="RFA34181.1"/>
    </source>
</evidence>
<dbReference type="GO" id="GO:0005829">
    <property type="term" value="C:cytosol"/>
    <property type="evidence" value="ECO:0007669"/>
    <property type="project" value="TreeGrafter"/>
</dbReference>
<evidence type="ECO:0000313" key="7">
    <source>
        <dbReference type="Proteomes" id="UP000256488"/>
    </source>
</evidence>
<sequence length="191" mass="21432">MSRVKAAVFASGAGSNFQAMLDESDLACEIVLLICDRPGAAVIERARQHQIPVYQFDPKQYATKEAYERELVTVLKKARVEWIFLAGYMRIVGSYLLHAYQGKIVNIHPSLLPDFPGKDAITQAFAAKVDETGVTIHFIDEGIDTGPIIAQQTVDMYPDDTIRSLTKRIQQVEHKLYPKIIKQLVQNEGEL</sequence>
<comment type="similarity">
    <text evidence="4">Belongs to the GART family.</text>
</comment>
<dbReference type="InterPro" id="IPR036477">
    <property type="entry name" value="Formyl_transf_N_sf"/>
</dbReference>
<name>A0A3E0WPU2_9BACI</name>
<feature type="binding site" evidence="4">
    <location>
        <position position="106"/>
    </location>
    <ligand>
        <name>(6R)-10-formyltetrahydrofolate</name>
        <dbReference type="ChEBI" id="CHEBI:195366"/>
    </ligand>
</feature>
<dbReference type="FunFam" id="3.40.50.170:FF:000007">
    <property type="entry name" value="Phosphoribosylglycinamide formyltransferase"/>
    <property type="match status" value="1"/>
</dbReference>
<dbReference type="UniPathway" id="UPA00074">
    <property type="reaction ID" value="UER00126"/>
</dbReference>
<dbReference type="SUPFAM" id="SSF53328">
    <property type="entry name" value="Formyltransferase"/>
    <property type="match status" value="1"/>
</dbReference>
<dbReference type="HAMAP" id="MF_01930">
    <property type="entry name" value="PurN"/>
    <property type="match status" value="1"/>
</dbReference>
<dbReference type="EC" id="2.1.2.2" evidence="4"/>
<evidence type="ECO:0000256" key="3">
    <source>
        <dbReference type="ARBA" id="ARBA00022755"/>
    </source>
</evidence>
<protein>
    <recommendedName>
        <fullName evidence="4">Phosphoribosylglycinamide formyltransferase</fullName>
        <ecNumber evidence="4">2.1.2.2</ecNumber>
    </recommendedName>
    <alternativeName>
        <fullName evidence="4">5'-phosphoribosylglycinamide transformylase</fullName>
    </alternativeName>
    <alternativeName>
        <fullName evidence="4">GAR transformylase</fullName>
        <shortName evidence="4">GART</shortName>
    </alternativeName>
</protein>
<comment type="caution">
    <text evidence="6">The sequence shown here is derived from an EMBL/GenBank/DDBJ whole genome shotgun (WGS) entry which is preliminary data.</text>
</comment>
<dbReference type="Gene3D" id="3.40.50.170">
    <property type="entry name" value="Formyl transferase, N-terminal domain"/>
    <property type="match status" value="1"/>
</dbReference>
<organism evidence="6 7">
    <name type="scientific">Virgibacillus dokdonensis</name>
    <dbReference type="NCBI Taxonomy" id="302167"/>
    <lineage>
        <taxon>Bacteria</taxon>
        <taxon>Bacillati</taxon>
        <taxon>Bacillota</taxon>
        <taxon>Bacilli</taxon>
        <taxon>Bacillales</taxon>
        <taxon>Bacillaceae</taxon>
        <taxon>Virgibacillus</taxon>
    </lineage>
</organism>
<dbReference type="EMBL" id="NFZX01000026">
    <property type="protein sequence ID" value="RFA34181.1"/>
    <property type="molecule type" value="Genomic_DNA"/>
</dbReference>
<dbReference type="Pfam" id="PF00551">
    <property type="entry name" value="Formyl_trans_N"/>
    <property type="match status" value="1"/>
</dbReference>
<evidence type="ECO:0000256" key="2">
    <source>
        <dbReference type="ARBA" id="ARBA00022679"/>
    </source>
</evidence>